<dbReference type="Gene3D" id="3.10.50.40">
    <property type="match status" value="1"/>
</dbReference>
<keyword evidence="9" id="KW-1185">Reference proteome</keyword>
<dbReference type="GO" id="GO:0003755">
    <property type="term" value="F:peptidyl-prolyl cis-trans isomerase activity"/>
    <property type="evidence" value="ECO:0007669"/>
    <property type="project" value="UniProtKB-UniRule"/>
</dbReference>
<dbReference type="PROSITE" id="PS50059">
    <property type="entry name" value="FKBP_PPIASE"/>
    <property type="match status" value="1"/>
</dbReference>
<dbReference type="InterPro" id="IPR046357">
    <property type="entry name" value="PPIase_dom_sf"/>
</dbReference>
<dbReference type="EMBL" id="ADLF01000003">
    <property type="protein sequence ID" value="EKU91938.1"/>
    <property type="molecule type" value="Genomic_DNA"/>
</dbReference>
<feature type="domain" description="PPIase FKBP-type" evidence="7">
    <location>
        <begin position="80"/>
        <end position="165"/>
    </location>
</feature>
<proteinExistence type="inferred from homology"/>
<dbReference type="HOGENOM" id="CLU_013615_7_3_10"/>
<dbReference type="STRING" id="742727.HMPREF9447_00924"/>
<evidence type="ECO:0000313" key="9">
    <source>
        <dbReference type="Proteomes" id="UP000009872"/>
    </source>
</evidence>
<name>K9E5S7_9BACE</name>
<dbReference type="Pfam" id="PF00254">
    <property type="entry name" value="FKBP_C"/>
    <property type="match status" value="1"/>
</dbReference>
<comment type="similarity">
    <text evidence="2 6">Belongs to the FKBP-type PPIase family.</text>
</comment>
<sequence length="165" mass="19194">MRLLWFFVGRYKCCTFVIGKAKFEPINKKFENMGRKEEYKLQNEQYLEALRAEEDIKELPCGILYRVLESGNANNTPRLNSIVTVHYKGTLINGREFDNSWKRNCPEAFRLNQVIEGWQIALQRMHVGDHWIVYIPYTMGYGTRSSGPIPAFSTLVFEVHLLGIA</sequence>
<keyword evidence="4 5" id="KW-0413">Isomerase</keyword>
<dbReference type="Proteomes" id="UP000009872">
    <property type="component" value="Unassembled WGS sequence"/>
</dbReference>
<comment type="catalytic activity">
    <reaction evidence="1 5 6">
        <text>[protein]-peptidylproline (omega=180) = [protein]-peptidylproline (omega=0)</text>
        <dbReference type="Rhea" id="RHEA:16237"/>
        <dbReference type="Rhea" id="RHEA-COMP:10747"/>
        <dbReference type="Rhea" id="RHEA-COMP:10748"/>
        <dbReference type="ChEBI" id="CHEBI:83833"/>
        <dbReference type="ChEBI" id="CHEBI:83834"/>
        <dbReference type="EC" id="5.2.1.8"/>
    </reaction>
</comment>
<dbReference type="AlphaFoldDB" id="K9E5S7"/>
<evidence type="ECO:0000256" key="3">
    <source>
        <dbReference type="ARBA" id="ARBA00023110"/>
    </source>
</evidence>
<evidence type="ECO:0000259" key="7">
    <source>
        <dbReference type="PROSITE" id="PS50059"/>
    </source>
</evidence>
<gene>
    <name evidence="8" type="ORF">HMPREF9447_00924</name>
</gene>
<keyword evidence="3 5" id="KW-0697">Rotamase</keyword>
<dbReference type="eggNOG" id="COG0545">
    <property type="taxonomic scope" value="Bacteria"/>
</dbReference>
<dbReference type="PANTHER" id="PTHR43811">
    <property type="entry name" value="FKBP-TYPE PEPTIDYL-PROLYL CIS-TRANS ISOMERASE FKPA"/>
    <property type="match status" value="1"/>
</dbReference>
<dbReference type="PATRIC" id="fig|742727.4.peg.923"/>
<protein>
    <recommendedName>
        <fullName evidence="6">Peptidyl-prolyl cis-trans isomerase</fullName>
        <ecNumber evidence="6">5.2.1.8</ecNumber>
    </recommendedName>
</protein>
<evidence type="ECO:0000256" key="1">
    <source>
        <dbReference type="ARBA" id="ARBA00000971"/>
    </source>
</evidence>
<evidence type="ECO:0000313" key="8">
    <source>
        <dbReference type="EMBL" id="EKU91938.1"/>
    </source>
</evidence>
<dbReference type="EC" id="5.2.1.8" evidence="6"/>
<comment type="caution">
    <text evidence="8">The sequence shown here is derived from an EMBL/GenBank/DDBJ whole genome shotgun (WGS) entry which is preliminary data.</text>
</comment>
<reference evidence="8 9" key="1">
    <citation type="submission" date="2012-09" db="EMBL/GenBank/DDBJ databases">
        <title>The Genome Sequence of Bacteroides oleiciplenus YIT 12058.</title>
        <authorList>
            <consortium name="The Broad Institute Genome Sequencing Platform"/>
            <person name="Earl A."/>
            <person name="Ward D."/>
            <person name="Feldgarden M."/>
            <person name="Gevers D."/>
            <person name="Morotomi M."/>
            <person name="Walker B."/>
            <person name="Young S.K."/>
            <person name="Zeng Q."/>
            <person name="Gargeya S."/>
            <person name="Fitzgerald M."/>
            <person name="Haas B."/>
            <person name="Abouelleil A."/>
            <person name="Alvarado L."/>
            <person name="Arachchi H.M."/>
            <person name="Berlin A.M."/>
            <person name="Chapman S.B."/>
            <person name="Goldberg J."/>
            <person name="Griggs A."/>
            <person name="Gujja S."/>
            <person name="Hansen M."/>
            <person name="Howarth C."/>
            <person name="Imamovic A."/>
            <person name="Larimer J."/>
            <person name="McCowen C."/>
            <person name="Montmayeur A."/>
            <person name="Murphy C."/>
            <person name="Neiman D."/>
            <person name="Pearson M."/>
            <person name="Priest M."/>
            <person name="Roberts A."/>
            <person name="Saif S."/>
            <person name="Shea T."/>
            <person name="Sisk P."/>
            <person name="Sykes S."/>
            <person name="Wortman J."/>
            <person name="Nusbaum C."/>
            <person name="Birren B."/>
        </authorList>
    </citation>
    <scope>NUCLEOTIDE SEQUENCE [LARGE SCALE GENOMIC DNA]</scope>
    <source>
        <strain evidence="8 9">YIT 12058</strain>
    </source>
</reference>
<accession>K9E5S7</accession>
<evidence type="ECO:0000256" key="4">
    <source>
        <dbReference type="ARBA" id="ARBA00023235"/>
    </source>
</evidence>
<evidence type="ECO:0000256" key="2">
    <source>
        <dbReference type="ARBA" id="ARBA00006577"/>
    </source>
</evidence>
<evidence type="ECO:0000256" key="6">
    <source>
        <dbReference type="RuleBase" id="RU003915"/>
    </source>
</evidence>
<dbReference type="SUPFAM" id="SSF54534">
    <property type="entry name" value="FKBP-like"/>
    <property type="match status" value="1"/>
</dbReference>
<dbReference type="InterPro" id="IPR001179">
    <property type="entry name" value="PPIase_FKBP_dom"/>
</dbReference>
<evidence type="ECO:0000256" key="5">
    <source>
        <dbReference type="PROSITE-ProRule" id="PRU00277"/>
    </source>
</evidence>
<dbReference type="PANTHER" id="PTHR43811:SF19">
    <property type="entry name" value="39 KDA FK506-BINDING NUCLEAR PROTEIN"/>
    <property type="match status" value="1"/>
</dbReference>
<organism evidence="8 9">
    <name type="scientific">Bacteroides oleiciplenus YIT 12058</name>
    <dbReference type="NCBI Taxonomy" id="742727"/>
    <lineage>
        <taxon>Bacteria</taxon>
        <taxon>Pseudomonadati</taxon>
        <taxon>Bacteroidota</taxon>
        <taxon>Bacteroidia</taxon>
        <taxon>Bacteroidales</taxon>
        <taxon>Bacteroidaceae</taxon>
        <taxon>Bacteroides</taxon>
    </lineage>
</organism>